<dbReference type="InterPro" id="IPR044068">
    <property type="entry name" value="CB"/>
</dbReference>
<name>A0A179BNI5_ACIFR</name>
<dbReference type="AlphaFoldDB" id="A0A179BNI5"/>
<dbReference type="GO" id="GO:0015074">
    <property type="term" value="P:DNA integration"/>
    <property type="evidence" value="ECO:0007669"/>
    <property type="project" value="UniProtKB-KW"/>
</dbReference>
<dbReference type="InterPro" id="IPR011010">
    <property type="entry name" value="DNA_brk_join_enz"/>
</dbReference>
<dbReference type="InterPro" id="IPR013762">
    <property type="entry name" value="Integrase-like_cat_sf"/>
</dbReference>
<sequence length="327" mass="36678">MAVLCAAIYLEWRRWPVNLENMDDGDVLQALGDLSEGSVNIYLWHVSGFRAWLAEHSLTLLDVTKSVIRTYCEKMKKNRHWSASTINTALAALTRFFDGLIESGLMDENPSRGALGDKRARRSFSRAPKRLPVILFEDEERRFLEVTQVLGLDVPLPFQTLRARQIARLLYFTGLREHEAIQLRVTDLHLDSDAPALRVIGKGNREREVPLGPIIQQEMLLFLEAREAFLRVQKRCAGLPALVFCDAMGGAFSRGGVYYIVSTIFAELGLVKRNKGPHVLRHTFATRQFRAGVPAAVVKTWLGHSTLAVTLSVYEHVAEASGSARPV</sequence>
<dbReference type="InterPro" id="IPR050090">
    <property type="entry name" value="Tyrosine_recombinase_XerCD"/>
</dbReference>
<evidence type="ECO:0000256" key="1">
    <source>
        <dbReference type="ARBA" id="ARBA00008857"/>
    </source>
</evidence>
<accession>A0A179BNI5</accession>
<dbReference type="EMBL" id="LVXZ01000023">
    <property type="protein sequence ID" value="OAP92959.1"/>
    <property type="molecule type" value="Genomic_DNA"/>
</dbReference>
<dbReference type="GO" id="GO:0006310">
    <property type="term" value="P:DNA recombination"/>
    <property type="evidence" value="ECO:0007669"/>
    <property type="project" value="UniProtKB-KW"/>
</dbReference>
<evidence type="ECO:0000256" key="2">
    <source>
        <dbReference type="ARBA" id="ARBA00022908"/>
    </source>
</evidence>
<organism evidence="8 9">
    <name type="scientific">Acidithiobacillus ferrooxidans</name>
    <name type="common">Thiobacillus ferrooxidans</name>
    <dbReference type="NCBI Taxonomy" id="920"/>
    <lineage>
        <taxon>Bacteria</taxon>
        <taxon>Pseudomonadati</taxon>
        <taxon>Pseudomonadota</taxon>
        <taxon>Acidithiobacillia</taxon>
        <taxon>Acidithiobacillales</taxon>
        <taxon>Acidithiobacillaceae</taxon>
        <taxon>Acidithiobacillus</taxon>
    </lineage>
</organism>
<dbReference type="InterPro" id="IPR002104">
    <property type="entry name" value="Integrase_catalytic"/>
</dbReference>
<protein>
    <recommendedName>
        <fullName evidence="10">Integrase</fullName>
    </recommendedName>
</protein>
<dbReference type="Pfam" id="PF00589">
    <property type="entry name" value="Phage_integrase"/>
    <property type="match status" value="1"/>
</dbReference>
<dbReference type="PROSITE" id="PS51898">
    <property type="entry name" value="TYR_RECOMBINASE"/>
    <property type="match status" value="1"/>
</dbReference>
<evidence type="ECO:0000259" key="7">
    <source>
        <dbReference type="PROSITE" id="PS51900"/>
    </source>
</evidence>
<gene>
    <name evidence="8" type="ORF">A4H96_02550</name>
</gene>
<dbReference type="GO" id="GO:0003677">
    <property type="term" value="F:DNA binding"/>
    <property type="evidence" value="ECO:0007669"/>
    <property type="project" value="UniProtKB-UniRule"/>
</dbReference>
<dbReference type="OrthoDB" id="5289502at2"/>
<dbReference type="InterPro" id="IPR010998">
    <property type="entry name" value="Integrase_recombinase_N"/>
</dbReference>
<evidence type="ECO:0000259" key="6">
    <source>
        <dbReference type="PROSITE" id="PS51898"/>
    </source>
</evidence>
<dbReference type="Proteomes" id="UP000078302">
    <property type="component" value="Unassembled WGS sequence"/>
</dbReference>
<evidence type="ECO:0000256" key="5">
    <source>
        <dbReference type="PROSITE-ProRule" id="PRU01248"/>
    </source>
</evidence>
<dbReference type="Gene3D" id="1.10.150.130">
    <property type="match status" value="1"/>
</dbReference>
<keyword evidence="2" id="KW-0229">DNA integration</keyword>
<dbReference type="PANTHER" id="PTHR30349">
    <property type="entry name" value="PHAGE INTEGRASE-RELATED"/>
    <property type="match status" value="1"/>
</dbReference>
<dbReference type="SUPFAM" id="SSF56349">
    <property type="entry name" value="DNA breaking-rejoining enzymes"/>
    <property type="match status" value="1"/>
</dbReference>
<evidence type="ECO:0000256" key="4">
    <source>
        <dbReference type="ARBA" id="ARBA00023172"/>
    </source>
</evidence>
<dbReference type="PANTHER" id="PTHR30349:SF41">
    <property type="entry name" value="INTEGRASE_RECOMBINASE PROTEIN MJ0367-RELATED"/>
    <property type="match status" value="1"/>
</dbReference>
<evidence type="ECO:0008006" key="10">
    <source>
        <dbReference type="Google" id="ProtNLM"/>
    </source>
</evidence>
<keyword evidence="3 5" id="KW-0238">DNA-binding</keyword>
<comment type="caution">
    <text evidence="8">The sequence shown here is derived from an EMBL/GenBank/DDBJ whole genome shotgun (WGS) entry which is preliminary data.</text>
</comment>
<proteinExistence type="inferred from homology"/>
<dbReference type="PROSITE" id="PS51900">
    <property type="entry name" value="CB"/>
    <property type="match status" value="1"/>
</dbReference>
<keyword evidence="4" id="KW-0233">DNA recombination</keyword>
<evidence type="ECO:0000313" key="8">
    <source>
        <dbReference type="EMBL" id="OAP92959.1"/>
    </source>
</evidence>
<comment type="similarity">
    <text evidence="1">Belongs to the 'phage' integrase family.</text>
</comment>
<evidence type="ECO:0000256" key="3">
    <source>
        <dbReference type="ARBA" id="ARBA00023125"/>
    </source>
</evidence>
<evidence type="ECO:0000313" key="9">
    <source>
        <dbReference type="Proteomes" id="UP000078302"/>
    </source>
</evidence>
<dbReference type="Gene3D" id="1.10.443.10">
    <property type="entry name" value="Intergrase catalytic core"/>
    <property type="match status" value="1"/>
</dbReference>
<reference evidence="8 9" key="1">
    <citation type="submission" date="2016-04" db="EMBL/GenBank/DDBJ databases">
        <title>Acidithiobacillus ferrooxidans genome sequencing and assembly.</title>
        <authorList>
            <person name="Zhou Z."/>
        </authorList>
    </citation>
    <scope>NUCLEOTIDE SEQUENCE [LARGE SCALE GENOMIC DNA]</scope>
    <source>
        <strain evidence="8 9">BY0502</strain>
    </source>
</reference>
<dbReference type="Pfam" id="PF02899">
    <property type="entry name" value="Phage_int_SAM_1"/>
    <property type="match status" value="1"/>
</dbReference>
<feature type="domain" description="Tyr recombinase" evidence="6">
    <location>
        <begin position="130"/>
        <end position="327"/>
    </location>
</feature>
<keyword evidence="9" id="KW-1185">Reference proteome</keyword>
<feature type="domain" description="Core-binding (CB)" evidence="7">
    <location>
        <begin position="22"/>
        <end position="101"/>
    </location>
</feature>
<dbReference type="InterPro" id="IPR004107">
    <property type="entry name" value="Integrase_SAM-like_N"/>
</dbReference>